<dbReference type="AlphaFoldDB" id="A0A6P8DYQ3"/>
<feature type="compositionally biased region" description="Basic and acidic residues" evidence="1">
    <location>
        <begin position="92"/>
        <end position="104"/>
    </location>
</feature>
<dbReference type="InterPro" id="IPR058594">
    <property type="entry name" value="PB1-like_dom_pln"/>
</dbReference>
<gene>
    <name evidence="4" type="primary">LOC116212264</name>
</gene>
<evidence type="ECO:0000313" key="3">
    <source>
        <dbReference type="Proteomes" id="UP000515151"/>
    </source>
</evidence>
<keyword evidence="3" id="KW-1185">Reference proteome</keyword>
<dbReference type="Proteomes" id="UP000515151">
    <property type="component" value="Chromosome 6"/>
</dbReference>
<feature type="compositionally biased region" description="Acidic residues" evidence="1">
    <location>
        <begin position="105"/>
        <end position="117"/>
    </location>
</feature>
<protein>
    <submittedName>
        <fullName evidence="4">Pheromone-processing carboxypeptidase KEX1-like</fullName>
    </submittedName>
</protein>
<dbReference type="Pfam" id="PF26130">
    <property type="entry name" value="PB1-like"/>
    <property type="match status" value="1"/>
</dbReference>
<reference evidence="3" key="1">
    <citation type="journal article" date="2020" name="Plant Biotechnol. J.">
        <title>The pomegranate (Punica granatum L.) draft genome dissects genetic divergence between soft- and hard-seeded cultivars.</title>
        <authorList>
            <person name="Luo X."/>
            <person name="Li H."/>
            <person name="Wu Z."/>
            <person name="Yao W."/>
            <person name="Zhao P."/>
            <person name="Cao D."/>
            <person name="Yu H."/>
            <person name="Li K."/>
            <person name="Poudel K."/>
            <person name="Zhao D."/>
            <person name="Zhang F."/>
            <person name="Xia X."/>
            <person name="Chen L."/>
            <person name="Wang Q."/>
            <person name="Jing D."/>
            <person name="Cao S."/>
        </authorList>
    </citation>
    <scope>NUCLEOTIDE SEQUENCE [LARGE SCALE GENOMIC DNA]</scope>
    <source>
        <strain evidence="3">cv. Tunisia</strain>
    </source>
</reference>
<feature type="compositionally biased region" description="Basic and acidic residues" evidence="1">
    <location>
        <begin position="187"/>
        <end position="216"/>
    </location>
</feature>
<feature type="region of interest" description="Disordered" evidence="1">
    <location>
        <begin position="85"/>
        <end position="236"/>
    </location>
</feature>
<feature type="compositionally biased region" description="Basic and acidic residues" evidence="1">
    <location>
        <begin position="118"/>
        <end position="128"/>
    </location>
</feature>
<evidence type="ECO:0000256" key="1">
    <source>
        <dbReference type="SAM" id="MobiDB-lite"/>
    </source>
</evidence>
<evidence type="ECO:0000313" key="4">
    <source>
        <dbReference type="RefSeq" id="XP_031402687.1"/>
    </source>
</evidence>
<sequence length="236" mass="27001">MIEDDYYTIVFHHGGLLVSEPQMEYIGGQIDSWDYVDIDRLEVNDGLRPLENDMDVRMLYSTIREKAQNREIHLYFEHEDDMVEDAASSENVVEHNEDEVKVIDGDSEDDDCGDSEDNAYKPRHKDEGGDNDDDENDADDEDDEDDEDEIVVDTGSDNPGCSGNPKKPKKQKWRACNGRPMYPNVEDVQRPHEARKIVDDDEGGYHSDHMESIRGDSDDEGRDEIKPPQFNEGAPF</sequence>
<dbReference type="RefSeq" id="XP_031402687.1">
    <property type="nucleotide sequence ID" value="XM_031546827.1"/>
</dbReference>
<dbReference type="GeneID" id="116212264"/>
<accession>A0A6P8DYQ3</accession>
<proteinExistence type="predicted"/>
<dbReference type="OrthoDB" id="1436955at2759"/>
<organism evidence="3 4">
    <name type="scientific">Punica granatum</name>
    <name type="common">Pomegranate</name>
    <dbReference type="NCBI Taxonomy" id="22663"/>
    <lineage>
        <taxon>Eukaryota</taxon>
        <taxon>Viridiplantae</taxon>
        <taxon>Streptophyta</taxon>
        <taxon>Embryophyta</taxon>
        <taxon>Tracheophyta</taxon>
        <taxon>Spermatophyta</taxon>
        <taxon>Magnoliopsida</taxon>
        <taxon>eudicotyledons</taxon>
        <taxon>Gunneridae</taxon>
        <taxon>Pentapetalae</taxon>
        <taxon>rosids</taxon>
        <taxon>malvids</taxon>
        <taxon>Myrtales</taxon>
        <taxon>Lythraceae</taxon>
        <taxon>Punica</taxon>
    </lineage>
</organism>
<feature type="compositionally biased region" description="Acidic residues" evidence="1">
    <location>
        <begin position="129"/>
        <end position="151"/>
    </location>
</feature>
<reference evidence="4" key="2">
    <citation type="submission" date="2025-08" db="UniProtKB">
        <authorList>
            <consortium name="RefSeq"/>
        </authorList>
    </citation>
    <scope>IDENTIFICATION</scope>
    <source>
        <tissue evidence="4">Leaf</tissue>
    </source>
</reference>
<feature type="domain" description="PB1-like" evidence="2">
    <location>
        <begin position="4"/>
        <end position="43"/>
    </location>
</feature>
<name>A0A6P8DYQ3_PUNGR</name>
<evidence type="ECO:0000259" key="2">
    <source>
        <dbReference type="Pfam" id="PF26130"/>
    </source>
</evidence>